<dbReference type="AlphaFoldDB" id="A0A368VAR6"/>
<dbReference type="InterPro" id="IPR036271">
    <property type="entry name" value="Tet_transcr_reg_TetR-rel_C_sf"/>
</dbReference>
<dbReference type="SUPFAM" id="SSF46689">
    <property type="entry name" value="Homeodomain-like"/>
    <property type="match status" value="1"/>
</dbReference>
<dbReference type="PROSITE" id="PS50977">
    <property type="entry name" value="HTH_TETR_2"/>
    <property type="match status" value="1"/>
</dbReference>
<gene>
    <name evidence="6" type="ORF">DFO77_10485</name>
</gene>
<dbReference type="Pfam" id="PF00440">
    <property type="entry name" value="TetR_N"/>
    <property type="match status" value="1"/>
</dbReference>
<accession>A0A368VAR6</accession>
<sequence length="193" mass="21815">MPRAKAYDKEEVLEKAMNVFWTHGYGTTSVRLLEKEMGINQFSIYSSFTSKKNLFIEALGRYREKAVSERFVPLIKEGASLKDLRLFLENFVANVQNGKARQGCLVVNTTSEAKASTDPEIACELQNYFEMVKGMLQNILINSIKAREIGRDTDIEKCSNYLLGVMQGLSVVAKNMNEKQVADYIQVALLNLK</sequence>
<organism evidence="6 7">
    <name type="scientific">Marinilabilia salmonicolor</name>
    <dbReference type="NCBI Taxonomy" id="989"/>
    <lineage>
        <taxon>Bacteria</taxon>
        <taxon>Pseudomonadati</taxon>
        <taxon>Bacteroidota</taxon>
        <taxon>Bacteroidia</taxon>
        <taxon>Marinilabiliales</taxon>
        <taxon>Marinilabiliaceae</taxon>
        <taxon>Marinilabilia</taxon>
    </lineage>
</organism>
<dbReference type="Pfam" id="PF16925">
    <property type="entry name" value="TetR_C_13"/>
    <property type="match status" value="1"/>
</dbReference>
<dbReference type="GO" id="GO:0003677">
    <property type="term" value="F:DNA binding"/>
    <property type="evidence" value="ECO:0007669"/>
    <property type="project" value="UniProtKB-UniRule"/>
</dbReference>
<evidence type="ECO:0000313" key="7">
    <source>
        <dbReference type="Proteomes" id="UP000252733"/>
    </source>
</evidence>
<keyword evidence="3" id="KW-0804">Transcription</keyword>
<dbReference type="InterPro" id="IPR001647">
    <property type="entry name" value="HTH_TetR"/>
</dbReference>
<feature type="DNA-binding region" description="H-T-H motif" evidence="4">
    <location>
        <begin position="29"/>
        <end position="48"/>
    </location>
</feature>
<dbReference type="PANTHER" id="PTHR47506">
    <property type="entry name" value="TRANSCRIPTIONAL REGULATORY PROTEIN"/>
    <property type="match status" value="1"/>
</dbReference>
<dbReference type="RefSeq" id="WP_114436515.1">
    <property type="nucleotide sequence ID" value="NZ_QPIZ01000004.1"/>
</dbReference>
<dbReference type="Proteomes" id="UP000252733">
    <property type="component" value="Unassembled WGS sequence"/>
</dbReference>
<dbReference type="Gene3D" id="1.10.357.10">
    <property type="entry name" value="Tetracycline Repressor, domain 2"/>
    <property type="match status" value="1"/>
</dbReference>
<feature type="domain" description="HTH tetR-type" evidence="5">
    <location>
        <begin position="6"/>
        <end position="66"/>
    </location>
</feature>
<evidence type="ECO:0000256" key="3">
    <source>
        <dbReference type="ARBA" id="ARBA00023163"/>
    </source>
</evidence>
<keyword evidence="2 4" id="KW-0238">DNA-binding</keyword>
<name>A0A368VAR6_9BACT</name>
<evidence type="ECO:0000256" key="4">
    <source>
        <dbReference type="PROSITE-ProRule" id="PRU00335"/>
    </source>
</evidence>
<dbReference type="Gene3D" id="1.10.10.60">
    <property type="entry name" value="Homeodomain-like"/>
    <property type="match status" value="1"/>
</dbReference>
<evidence type="ECO:0000259" key="5">
    <source>
        <dbReference type="PROSITE" id="PS50977"/>
    </source>
</evidence>
<comment type="caution">
    <text evidence="6">The sequence shown here is derived from an EMBL/GenBank/DDBJ whole genome shotgun (WGS) entry which is preliminary data.</text>
</comment>
<reference evidence="6 7" key="1">
    <citation type="submission" date="2018-07" db="EMBL/GenBank/DDBJ databases">
        <title>Freshwater and sediment microbial communities from various areas in North America, analyzing microbe dynamics in response to fracking.</title>
        <authorList>
            <person name="Lamendella R."/>
        </authorList>
    </citation>
    <scope>NUCLEOTIDE SEQUENCE [LARGE SCALE GENOMIC DNA]</scope>
    <source>
        <strain evidence="6 7">160A</strain>
    </source>
</reference>
<dbReference type="InterPro" id="IPR009057">
    <property type="entry name" value="Homeodomain-like_sf"/>
</dbReference>
<evidence type="ECO:0000313" key="6">
    <source>
        <dbReference type="EMBL" id="RCW38327.1"/>
    </source>
</evidence>
<protein>
    <submittedName>
        <fullName evidence="6">TetR family transcriptional regulator</fullName>
    </submittedName>
</protein>
<dbReference type="InterPro" id="IPR011075">
    <property type="entry name" value="TetR_C"/>
</dbReference>
<keyword evidence="1" id="KW-0805">Transcription regulation</keyword>
<evidence type="ECO:0000256" key="1">
    <source>
        <dbReference type="ARBA" id="ARBA00023015"/>
    </source>
</evidence>
<evidence type="ECO:0000256" key="2">
    <source>
        <dbReference type="ARBA" id="ARBA00023125"/>
    </source>
</evidence>
<proteinExistence type="predicted"/>
<dbReference type="SUPFAM" id="SSF48498">
    <property type="entry name" value="Tetracyclin repressor-like, C-terminal domain"/>
    <property type="match status" value="1"/>
</dbReference>
<keyword evidence="7" id="KW-1185">Reference proteome</keyword>
<dbReference type="EMBL" id="QPIZ01000004">
    <property type="protein sequence ID" value="RCW38327.1"/>
    <property type="molecule type" value="Genomic_DNA"/>
</dbReference>
<dbReference type="PANTHER" id="PTHR47506:SF10">
    <property type="entry name" value="TRANSCRIPTIONAL REGULATORY PROTEIN"/>
    <property type="match status" value="1"/>
</dbReference>